<organism evidence="2 3">
    <name type="scientific">Operophtera brumata</name>
    <name type="common">Winter moth</name>
    <name type="synonym">Phalaena brumata</name>
    <dbReference type="NCBI Taxonomy" id="104452"/>
    <lineage>
        <taxon>Eukaryota</taxon>
        <taxon>Metazoa</taxon>
        <taxon>Ecdysozoa</taxon>
        <taxon>Arthropoda</taxon>
        <taxon>Hexapoda</taxon>
        <taxon>Insecta</taxon>
        <taxon>Pterygota</taxon>
        <taxon>Neoptera</taxon>
        <taxon>Endopterygota</taxon>
        <taxon>Lepidoptera</taxon>
        <taxon>Glossata</taxon>
        <taxon>Ditrysia</taxon>
        <taxon>Geometroidea</taxon>
        <taxon>Geometridae</taxon>
        <taxon>Larentiinae</taxon>
        <taxon>Operophtera</taxon>
    </lineage>
</organism>
<gene>
    <name evidence="2" type="ORF">OBRU01_22670</name>
</gene>
<evidence type="ECO:0000259" key="1">
    <source>
        <dbReference type="Pfam" id="PF02221"/>
    </source>
</evidence>
<dbReference type="EMBL" id="JTDY01007089">
    <property type="protein sequence ID" value="KOB65463.1"/>
    <property type="molecule type" value="Genomic_DNA"/>
</dbReference>
<dbReference type="AlphaFoldDB" id="A0A0L7KQ69"/>
<evidence type="ECO:0000313" key="2">
    <source>
        <dbReference type="EMBL" id="KOB65463.1"/>
    </source>
</evidence>
<dbReference type="Gene3D" id="2.60.40.770">
    <property type="match status" value="1"/>
</dbReference>
<feature type="non-terminal residue" evidence="2">
    <location>
        <position position="1"/>
    </location>
</feature>
<protein>
    <submittedName>
        <fullName evidence="2">Niemann-pick type C-2b</fullName>
    </submittedName>
</protein>
<dbReference type="InterPro" id="IPR014756">
    <property type="entry name" value="Ig_E-set"/>
</dbReference>
<sequence length="91" mass="10092">NDIPELKNHVTAELIGIPLPFPGVDGSSIRDKVFSESGDPASWPLKAGIKYTYKDSFPIHSIYPTTQVLVHWALKDAGRDIVCFEVLARIQ</sequence>
<name>A0A0L7KQ69_OPEBR</name>
<dbReference type="Pfam" id="PF02221">
    <property type="entry name" value="E1_DerP2_DerF2"/>
    <property type="match status" value="1"/>
</dbReference>
<keyword evidence="3" id="KW-1185">Reference proteome</keyword>
<evidence type="ECO:0000313" key="3">
    <source>
        <dbReference type="Proteomes" id="UP000037510"/>
    </source>
</evidence>
<dbReference type="Proteomes" id="UP000037510">
    <property type="component" value="Unassembled WGS sequence"/>
</dbReference>
<reference evidence="2 3" key="1">
    <citation type="journal article" date="2015" name="Genome Biol. Evol.">
        <title>The genome of winter moth (Operophtera brumata) provides a genomic perspective on sexual dimorphism and phenology.</title>
        <authorList>
            <person name="Derks M.F."/>
            <person name="Smit S."/>
            <person name="Salis L."/>
            <person name="Schijlen E."/>
            <person name="Bossers A."/>
            <person name="Mateman C."/>
            <person name="Pijl A.S."/>
            <person name="de Ridder D."/>
            <person name="Groenen M.A."/>
            <person name="Visser M.E."/>
            <person name="Megens H.J."/>
        </authorList>
    </citation>
    <scope>NUCLEOTIDE SEQUENCE [LARGE SCALE GENOMIC DNA]</scope>
    <source>
        <strain evidence="2">WM2013NL</strain>
        <tissue evidence="2">Head and thorax</tissue>
    </source>
</reference>
<comment type="caution">
    <text evidence="2">The sequence shown here is derived from an EMBL/GenBank/DDBJ whole genome shotgun (WGS) entry which is preliminary data.</text>
</comment>
<dbReference type="InterPro" id="IPR003172">
    <property type="entry name" value="ML_dom"/>
</dbReference>
<proteinExistence type="predicted"/>
<dbReference type="STRING" id="104452.A0A0L7KQ69"/>
<dbReference type="SUPFAM" id="SSF81296">
    <property type="entry name" value="E set domains"/>
    <property type="match status" value="1"/>
</dbReference>
<accession>A0A0L7KQ69</accession>
<feature type="domain" description="MD-2-related lipid-recognition" evidence="1">
    <location>
        <begin position="4"/>
        <end position="90"/>
    </location>
</feature>